<dbReference type="EMBL" id="AP023099">
    <property type="protein sequence ID" value="BCE91973.1"/>
    <property type="molecule type" value="Genomic_DNA"/>
</dbReference>
<name>A0A809Z9Y7_9BRAD</name>
<reference evidence="1" key="1">
    <citation type="submission" date="2020-05" db="EMBL/GenBank/DDBJ databases">
        <title>Complete genome sequence of Bradyrhizobium diazoefficiens XF1 isolated from soybean nodule.</title>
        <authorList>
            <person name="Noda R."/>
            <person name="Kakizaki K."/>
            <person name="Minamisawa K."/>
        </authorList>
    </citation>
    <scope>NUCLEOTIDE SEQUENCE</scope>
    <source>
        <strain evidence="1">XF1</strain>
    </source>
</reference>
<evidence type="ECO:0000313" key="3">
    <source>
        <dbReference type="EMBL" id="BCE91973.1"/>
    </source>
</evidence>
<protein>
    <submittedName>
        <fullName evidence="2">Uncharacterized protein</fullName>
    </submittedName>
</protein>
<dbReference type="AlphaFoldDB" id="A0A809Z9Y7"/>
<reference evidence="2" key="3">
    <citation type="submission" date="2020-05" db="EMBL/GenBank/DDBJ databases">
        <title>Complete genome sequence of Bradyrhizobium diazoefficiens XF4 isolated from soybean nodule.</title>
        <authorList>
            <person name="Noda R."/>
            <person name="Kakizaki K."/>
            <person name="Minamisawa K."/>
        </authorList>
    </citation>
    <scope>NUCLEOTIDE SEQUENCE</scope>
    <source>
        <strain evidence="2">XF4</strain>
    </source>
</reference>
<evidence type="ECO:0000313" key="2">
    <source>
        <dbReference type="EMBL" id="BCE48457.1"/>
    </source>
</evidence>
<evidence type="ECO:0000313" key="1">
    <source>
        <dbReference type="EMBL" id="BCE22192.1"/>
    </source>
</evidence>
<proteinExistence type="predicted"/>
<sequence>MPQYTVDKEIWLGGLKQPVGKVVTLTEGQAKYLGHALTKVEDKPAPTAKKAKAAAAPAAGAVVTEAPANGAGN</sequence>
<accession>A0A809Z9Y7</accession>
<organism evidence="2">
    <name type="scientific">Bradyrhizobium diazoefficiens</name>
    <dbReference type="NCBI Taxonomy" id="1355477"/>
    <lineage>
        <taxon>Bacteria</taxon>
        <taxon>Pseudomonadati</taxon>
        <taxon>Pseudomonadota</taxon>
        <taxon>Alphaproteobacteria</taxon>
        <taxon>Hyphomicrobiales</taxon>
        <taxon>Nitrobacteraceae</taxon>
        <taxon>Bradyrhizobium</taxon>
    </lineage>
</organism>
<dbReference type="EMBL" id="AP023094">
    <property type="protein sequence ID" value="BCE48457.1"/>
    <property type="molecule type" value="Genomic_DNA"/>
</dbReference>
<gene>
    <name evidence="3" type="ORF">XF10B_47710</name>
    <name evidence="1" type="ORF">XF1B_48730</name>
    <name evidence="2" type="ORF">XF4B_48060</name>
</gene>
<reference evidence="3" key="2">
    <citation type="submission" date="2020-05" db="EMBL/GenBank/DDBJ databases">
        <title>Complete genome sequence of Bradyrhizobium diazoefficiens XF10 isolated from soybean nodule.</title>
        <authorList>
            <person name="Noda R."/>
            <person name="Kakizaki K."/>
            <person name="Minamisawa K."/>
        </authorList>
    </citation>
    <scope>NUCLEOTIDE SEQUENCE</scope>
    <source>
        <strain evidence="3">XF10</strain>
    </source>
</reference>
<dbReference type="EMBL" id="AP023091">
    <property type="protein sequence ID" value="BCE22192.1"/>
    <property type="molecule type" value="Genomic_DNA"/>
</dbReference>